<feature type="domain" description="Acetyl-CoA hydrolase/transferase C-terminal" evidence="4">
    <location>
        <begin position="267"/>
        <end position="428"/>
    </location>
</feature>
<accession>A0A1T5J9A2</accession>
<dbReference type="GO" id="GO:0008775">
    <property type="term" value="F:acetate CoA-transferase activity"/>
    <property type="evidence" value="ECO:0007669"/>
    <property type="project" value="InterPro"/>
</dbReference>
<comment type="similarity">
    <text evidence="1">Belongs to the acetyl-CoA hydrolase/transferase family.</text>
</comment>
<dbReference type="GO" id="GO:0006083">
    <property type="term" value="P:acetate metabolic process"/>
    <property type="evidence" value="ECO:0007669"/>
    <property type="project" value="InterPro"/>
</dbReference>
<dbReference type="PANTHER" id="PTHR21432">
    <property type="entry name" value="ACETYL-COA HYDROLASE-RELATED"/>
    <property type="match status" value="1"/>
</dbReference>
<evidence type="ECO:0000256" key="2">
    <source>
        <dbReference type="ARBA" id="ARBA00022679"/>
    </source>
</evidence>
<dbReference type="SUPFAM" id="SSF100950">
    <property type="entry name" value="NagB/RpiA/CoA transferase-like"/>
    <property type="match status" value="2"/>
</dbReference>
<proteinExistence type="inferred from homology"/>
<evidence type="ECO:0000259" key="3">
    <source>
        <dbReference type="Pfam" id="PF02550"/>
    </source>
</evidence>
<dbReference type="EMBL" id="FUZT01000002">
    <property type="protein sequence ID" value="SKC48127.1"/>
    <property type="molecule type" value="Genomic_DNA"/>
</dbReference>
<keyword evidence="5" id="KW-0378">Hydrolase</keyword>
<evidence type="ECO:0000256" key="1">
    <source>
        <dbReference type="ARBA" id="ARBA00009632"/>
    </source>
</evidence>
<protein>
    <submittedName>
        <fullName evidence="5">Acyl-CoA hydrolase</fullName>
    </submittedName>
</protein>
<dbReference type="Gene3D" id="3.40.1080.10">
    <property type="entry name" value="Glutaconate Coenzyme A-transferase"/>
    <property type="match status" value="1"/>
</dbReference>
<dbReference type="PANTHER" id="PTHR21432:SF20">
    <property type="entry name" value="ACETYL-COA HYDROLASE"/>
    <property type="match status" value="1"/>
</dbReference>
<dbReference type="InterPro" id="IPR026888">
    <property type="entry name" value="AcetylCoA_hyd_C"/>
</dbReference>
<name>A0A1T5J9A2_9FIRM</name>
<keyword evidence="6" id="KW-1185">Reference proteome</keyword>
<evidence type="ECO:0000313" key="6">
    <source>
        <dbReference type="Proteomes" id="UP000190285"/>
    </source>
</evidence>
<sequence length="434" mass="47808">MFNNKIISAQEALKKIKSNDTIVTGLGGSEAKELLTNLHSIASEVENVTVTTCLPTVNADYFMNDKYKNSFRMDGWFYTGGMRKVHKNGNISYIPNHLHLAAVRRLDYIKPNVYIGNATPPDGHGFVSLSLGNVYEKRMIEAADLVILEINNKLPRTFGDVELHVNDIDYMIEVDYDVPEIPDAQPNEKDLKIGAYIAEYINDGDCIQLGIGGIPNAVTASLMNKKDLGVHTEMITTGMMKLAKAGVITGKQKNFNKGKMVAAFALGTKELYDFMDNNPSIMIMDGNWVNDPYIVGQNHNQVSINTTIEIDLTGQCASESIGSRQFSGTGGQVDTAIGAQRSQNGRAFIALYSTTKIKDKDTGERVEISKIVPQLKAGAAVTLSRNDVDYVVTEYGVVNLRGTSIRDRVNKLISIAHPKFREELYKEALKTGLI</sequence>
<dbReference type="Pfam" id="PF02550">
    <property type="entry name" value="AcetylCoA_hydro"/>
    <property type="match status" value="1"/>
</dbReference>
<dbReference type="STRING" id="36842.SAMN02194393_01022"/>
<gene>
    <name evidence="5" type="ORF">SAMN02194393_01022</name>
</gene>
<evidence type="ECO:0000259" key="4">
    <source>
        <dbReference type="Pfam" id="PF13336"/>
    </source>
</evidence>
<dbReference type="GO" id="GO:0016787">
    <property type="term" value="F:hydrolase activity"/>
    <property type="evidence" value="ECO:0007669"/>
    <property type="project" value="UniProtKB-KW"/>
</dbReference>
<dbReference type="Pfam" id="PF13336">
    <property type="entry name" value="AcetylCoA_hyd_C"/>
    <property type="match status" value="1"/>
</dbReference>
<dbReference type="Gene3D" id="3.30.750.70">
    <property type="entry name" value="4-hydroxybutyrate coenzyme like domains"/>
    <property type="match status" value="1"/>
</dbReference>
<dbReference type="InterPro" id="IPR038460">
    <property type="entry name" value="AcetylCoA_hyd_C_sf"/>
</dbReference>
<feature type="domain" description="Acetyl-CoA hydrolase/transferase N-terminal" evidence="3">
    <location>
        <begin position="5"/>
        <end position="175"/>
    </location>
</feature>
<keyword evidence="2" id="KW-0808">Transferase</keyword>
<dbReference type="Proteomes" id="UP000190285">
    <property type="component" value="Unassembled WGS sequence"/>
</dbReference>
<dbReference type="InterPro" id="IPR037171">
    <property type="entry name" value="NagB/RpiA_transferase-like"/>
</dbReference>
<dbReference type="Gene3D" id="3.40.1080.20">
    <property type="entry name" value="Acetyl-CoA hydrolase/transferase C-terminal domain"/>
    <property type="match status" value="1"/>
</dbReference>
<dbReference type="InterPro" id="IPR046433">
    <property type="entry name" value="ActCoA_hydro"/>
</dbReference>
<reference evidence="5 6" key="1">
    <citation type="submission" date="2017-02" db="EMBL/GenBank/DDBJ databases">
        <authorList>
            <person name="Peterson S.W."/>
        </authorList>
    </citation>
    <scope>NUCLEOTIDE SEQUENCE [LARGE SCALE GENOMIC DNA]</scope>
    <source>
        <strain evidence="5 6">M1</strain>
    </source>
</reference>
<dbReference type="InterPro" id="IPR003702">
    <property type="entry name" value="ActCoA_hydro_N"/>
</dbReference>
<dbReference type="AlphaFoldDB" id="A0A1T5J9A2"/>
<evidence type="ECO:0000313" key="5">
    <source>
        <dbReference type="EMBL" id="SKC48127.1"/>
    </source>
</evidence>
<organism evidence="5 6">
    <name type="scientific">Maledivibacter halophilus</name>
    <dbReference type="NCBI Taxonomy" id="36842"/>
    <lineage>
        <taxon>Bacteria</taxon>
        <taxon>Bacillati</taxon>
        <taxon>Bacillota</taxon>
        <taxon>Clostridia</taxon>
        <taxon>Peptostreptococcales</taxon>
        <taxon>Caminicellaceae</taxon>
        <taxon>Maledivibacter</taxon>
    </lineage>
</organism>